<keyword evidence="4" id="KW-1134">Transmembrane beta strand</keyword>
<keyword evidence="3" id="KW-0813">Transport</keyword>
<dbReference type="GO" id="GO:0015562">
    <property type="term" value="F:efflux transmembrane transporter activity"/>
    <property type="evidence" value="ECO:0007669"/>
    <property type="project" value="InterPro"/>
</dbReference>
<name>U5NDS8_9BURK</name>
<evidence type="ECO:0000313" key="8">
    <source>
        <dbReference type="EMBL" id="AGX88358.1"/>
    </source>
</evidence>
<proteinExistence type="inferred from homology"/>
<sequence length="448" mass="48506">MKPFTFLLISLLSHGLAWSGKFQHAYEAALVSDSTFRAARSELASVLQNVPLARAALLPNVALSVSDSRVKGNRTIDNPPGKPVTSPLDYRSPVQSLSLRTPIFHREASKKYELAQAQVSYAEAVLATHHVDLVDRLADAYLQRWSAEYALRAARTQVEASQAQSDLARRRFQLGEGTLTNVSEADTALEMARVLLTEAQNKLEVATLVLRHITGGGYVPLDFVVDALPANVLNAQIAQVPTETLSEYISKAQTSSPTIAARKQAVVLAQLAVVRNGAGHYPRLDVVASVQSSRNDSLSTLNQSVSQRSVGLQLNVPIYSGGYVSASVTQALADQDKAEAELAAEIQRVTKDVTELYFMVANTPAKIQAMQQAVTFAKLALEGAGKGVPTGFTTQADVFASQRKLTQSQYNLAQAIHEHMLARVKLFGRTGAAPEKVTTYMDAVLMNY</sequence>
<dbReference type="eggNOG" id="COG1538">
    <property type="taxonomic scope" value="Bacteria"/>
</dbReference>
<dbReference type="PANTHER" id="PTHR30026:SF20">
    <property type="entry name" value="OUTER MEMBRANE PROTEIN TOLC"/>
    <property type="match status" value="1"/>
</dbReference>
<dbReference type="KEGG" id="cbx:Cenrod_2296"/>
<dbReference type="SUPFAM" id="SSF56954">
    <property type="entry name" value="Outer membrane efflux proteins (OEP)"/>
    <property type="match status" value="1"/>
</dbReference>
<dbReference type="RefSeq" id="WP_022775849.1">
    <property type="nucleotide sequence ID" value="NC_022576.1"/>
</dbReference>
<dbReference type="InterPro" id="IPR051906">
    <property type="entry name" value="TolC-like"/>
</dbReference>
<evidence type="ECO:0000256" key="1">
    <source>
        <dbReference type="ARBA" id="ARBA00004442"/>
    </source>
</evidence>
<gene>
    <name evidence="8" type="ORF">Cenrod_2296</name>
</gene>
<evidence type="ECO:0000256" key="7">
    <source>
        <dbReference type="ARBA" id="ARBA00023237"/>
    </source>
</evidence>
<dbReference type="InterPro" id="IPR003423">
    <property type="entry name" value="OMP_efflux"/>
</dbReference>
<keyword evidence="9" id="KW-1185">Reference proteome</keyword>
<dbReference type="Pfam" id="PF02321">
    <property type="entry name" value="OEP"/>
    <property type="match status" value="2"/>
</dbReference>
<evidence type="ECO:0000313" key="9">
    <source>
        <dbReference type="Proteomes" id="UP000017184"/>
    </source>
</evidence>
<dbReference type="AlphaFoldDB" id="U5NDS8"/>
<evidence type="ECO:0000256" key="6">
    <source>
        <dbReference type="ARBA" id="ARBA00023136"/>
    </source>
</evidence>
<keyword evidence="6" id="KW-0472">Membrane</keyword>
<comment type="similarity">
    <text evidence="2">Belongs to the outer membrane factor (OMF) (TC 1.B.17) family.</text>
</comment>
<dbReference type="PANTHER" id="PTHR30026">
    <property type="entry name" value="OUTER MEMBRANE PROTEIN TOLC"/>
    <property type="match status" value="1"/>
</dbReference>
<comment type="subcellular location">
    <subcellularLocation>
        <location evidence="1">Cell outer membrane</location>
    </subcellularLocation>
</comment>
<dbReference type="Gene3D" id="1.20.1600.10">
    <property type="entry name" value="Outer membrane efflux proteins (OEP)"/>
    <property type="match status" value="1"/>
</dbReference>
<dbReference type="OrthoDB" id="9813458at2"/>
<dbReference type="EMBL" id="CP004885">
    <property type="protein sequence ID" value="AGX88358.1"/>
    <property type="molecule type" value="Genomic_DNA"/>
</dbReference>
<dbReference type="HOGENOM" id="CLU_012817_0_2_4"/>
<reference evidence="8 9" key="1">
    <citation type="journal article" date="2013" name="Genome Biol.">
        <title>Genomic analysis reveals key aspects of prokaryotic symbiosis in the phototrophic consortium "Chlorochromatium aggregatum".</title>
        <authorList>
            <person name="Liu Z."/>
            <person name="Muller J."/>
            <person name="Li T."/>
            <person name="Alvey R.M."/>
            <person name="Vogl K."/>
            <person name="Frigaard N.U."/>
            <person name="Rockwell N.C."/>
            <person name="Boyd E.S."/>
            <person name="Tomsho L.P."/>
            <person name="Schuster S.C."/>
            <person name="Henke P."/>
            <person name="Rohde M."/>
            <person name="Overmann J."/>
            <person name="Bryant D.A."/>
        </authorList>
    </citation>
    <scope>NUCLEOTIDE SEQUENCE [LARGE SCALE GENOMIC DNA]</scope>
    <source>
        <strain evidence="8">CR</strain>
    </source>
</reference>
<evidence type="ECO:0000256" key="4">
    <source>
        <dbReference type="ARBA" id="ARBA00022452"/>
    </source>
</evidence>
<dbReference type="GO" id="GO:0009279">
    <property type="term" value="C:cell outer membrane"/>
    <property type="evidence" value="ECO:0007669"/>
    <property type="project" value="UniProtKB-SubCell"/>
</dbReference>
<dbReference type="STRING" id="946483.Cenrod_2296"/>
<dbReference type="Proteomes" id="UP000017184">
    <property type="component" value="Chromosome"/>
</dbReference>
<protein>
    <submittedName>
        <fullName evidence="8">Outer membrane protein</fullName>
    </submittedName>
</protein>
<organism evidence="8 9">
    <name type="scientific">Candidatus Symbiobacter mobilis CR</name>
    <dbReference type="NCBI Taxonomy" id="946483"/>
    <lineage>
        <taxon>Bacteria</taxon>
        <taxon>Pseudomonadati</taxon>
        <taxon>Pseudomonadota</taxon>
        <taxon>Betaproteobacteria</taxon>
        <taxon>Burkholderiales</taxon>
        <taxon>Comamonadaceae</taxon>
    </lineage>
</organism>
<evidence type="ECO:0000256" key="3">
    <source>
        <dbReference type="ARBA" id="ARBA00022448"/>
    </source>
</evidence>
<accession>U5NDS8</accession>
<keyword evidence="7" id="KW-0998">Cell outer membrane</keyword>
<keyword evidence="5" id="KW-0812">Transmembrane</keyword>
<evidence type="ECO:0000256" key="2">
    <source>
        <dbReference type="ARBA" id="ARBA00007613"/>
    </source>
</evidence>
<dbReference type="GO" id="GO:0015288">
    <property type="term" value="F:porin activity"/>
    <property type="evidence" value="ECO:0007669"/>
    <property type="project" value="TreeGrafter"/>
</dbReference>
<evidence type="ECO:0000256" key="5">
    <source>
        <dbReference type="ARBA" id="ARBA00022692"/>
    </source>
</evidence>
<dbReference type="GO" id="GO:1990281">
    <property type="term" value="C:efflux pump complex"/>
    <property type="evidence" value="ECO:0007669"/>
    <property type="project" value="TreeGrafter"/>
</dbReference>